<gene>
    <name evidence="3" type="ORF">SAMN05216463_10911</name>
</gene>
<keyword evidence="3" id="KW-0645">Protease</keyword>
<dbReference type="SUPFAM" id="SSF54001">
    <property type="entry name" value="Cysteine proteinases"/>
    <property type="match status" value="1"/>
</dbReference>
<dbReference type="Pfam" id="PF00112">
    <property type="entry name" value="Peptidase_C1"/>
    <property type="match status" value="1"/>
</dbReference>
<dbReference type="GO" id="GO:0006508">
    <property type="term" value="P:proteolysis"/>
    <property type="evidence" value="ECO:0007669"/>
    <property type="project" value="UniProtKB-KW"/>
</dbReference>
<evidence type="ECO:0000313" key="4">
    <source>
        <dbReference type="Proteomes" id="UP000184130"/>
    </source>
</evidence>
<dbReference type="InterPro" id="IPR000668">
    <property type="entry name" value="Peptidase_C1A_C"/>
</dbReference>
<evidence type="ECO:0000256" key="1">
    <source>
        <dbReference type="ARBA" id="ARBA00008455"/>
    </source>
</evidence>
<dbReference type="EMBL" id="FRBD01000009">
    <property type="protein sequence ID" value="SHK67445.1"/>
    <property type="molecule type" value="Genomic_DNA"/>
</dbReference>
<name>A0A1M6UDY0_XYLRU</name>
<dbReference type="InterPro" id="IPR013128">
    <property type="entry name" value="Peptidase_C1A"/>
</dbReference>
<dbReference type="GO" id="GO:0008234">
    <property type="term" value="F:cysteine-type peptidase activity"/>
    <property type="evidence" value="ECO:0007669"/>
    <property type="project" value="InterPro"/>
</dbReference>
<dbReference type="CDD" id="cd02619">
    <property type="entry name" value="Peptidase_C1"/>
    <property type="match status" value="1"/>
</dbReference>
<dbReference type="OrthoDB" id="1037816at2"/>
<dbReference type="SMART" id="SM00645">
    <property type="entry name" value="Pept_C1"/>
    <property type="match status" value="1"/>
</dbReference>
<feature type="domain" description="Peptidase C1A papain C-terminal" evidence="2">
    <location>
        <begin position="472"/>
        <end position="690"/>
    </location>
</feature>
<evidence type="ECO:0000259" key="2">
    <source>
        <dbReference type="SMART" id="SM00645"/>
    </source>
</evidence>
<reference evidence="3 4" key="1">
    <citation type="submission" date="2016-11" db="EMBL/GenBank/DDBJ databases">
        <authorList>
            <person name="Jaros S."/>
            <person name="Januszkiewicz K."/>
            <person name="Wedrychowicz H."/>
        </authorList>
    </citation>
    <scope>NUCLEOTIDE SEQUENCE [LARGE SCALE GENOMIC DNA]</scope>
    <source>
        <strain evidence="3 4">KHT3</strain>
    </source>
</reference>
<sequence length="1076" mass="123889">MQHSLHIFIGEDLAPIAEAIDNHLTQHCDCEGRQFSHVATWVFEGENSIVRQIDVRESKTIISNRIEGVAYFENKHPHIVVAEGTGEVSSNLYVCVYLLLYEETALKELCKILEWIKISGKHYLVDVYGISEDLAYLFCVSEAEKHDLVYKASEMKQKAAEACKHIIEKEKDDSIRHFLLIQGCNLNGLGLDLDKTTLIRIFGEYARLVTTNYSDLYPVADIDKPDVLALGISAYWFSHKFFHRYIFSCCFIRVLERERVNQHAMLSPNELLAKAQEYINRYYSLLSNNRGEIDSSDKIVALEEFDKLLNEATNDFHGVIERTDLSLPEKRAMLALLMGEDDELFDDSVLLKDLPTIDDCMTEAFNLFINENNTMVEEGVDGVLAGPIRGGKIYLPLEELRKQRTRIRQSQSFIRKGEERLIEIEKGIKIAEESKKRLTEEGFVYGDVTYKLIHNIVEKPLEETYNPQRDHLPSVDLRQSFSVIRNQGKLGSCTSFSVASIFEYILNEGSVGKKSCLSPRFLYYNVCDKNSDNTPIDKGSSFYDNIHSLGERGICEENLCPYDDDFKTSPTEEATRDAITRLVTKALNVDVTHDALTSALSEGYPIGISLKVFDSFAKGHKGFIFRPTDKELKSSDFGYHAMVICGYSEIDKVYIVRNSWGEGFGDKGYCYVPFSYIEDKQLCRQACIITGVSCKEIGETTKKSLAFDIEDKDIEYAVLRILIEEEKVQQQSYVDGYNETYKGYMRLLGELSNKGKRDSIMNYALRQIKPSTQTELIEEEKEAPTYKSHYIALGLVLTLLCFFLLPSNDRLIGVAVTIVATALIWWKYPSTKIIVIKKEVAKTMESPDLHNQEIQYLYAGRIIDRFNELRNVLSNKRKYLQSYISNLETWLNEEKIVLDGMDEHMRKPFYSLFSDVQADHYISENYNFFISDIWLYKLFDGFEVTDKAIVDFKTLLIHEIEHRLEMVCNDFTMSRYLLNLIECEYLPNYKADEILRTILNMSIPFTQANGIPPRTDKILFCNVVAEDSNLWDKLIQSNYTAVPKLTNDTSTQKITYVQFQKYKLEETIYDERNLRQ</sequence>
<accession>A0A1M6UDY0</accession>
<organism evidence="3 4">
    <name type="scientific">Xylanibacter ruminicola</name>
    <name type="common">Prevotella ruminicola</name>
    <dbReference type="NCBI Taxonomy" id="839"/>
    <lineage>
        <taxon>Bacteria</taxon>
        <taxon>Pseudomonadati</taxon>
        <taxon>Bacteroidota</taxon>
        <taxon>Bacteroidia</taxon>
        <taxon>Bacteroidales</taxon>
        <taxon>Prevotellaceae</taxon>
        <taxon>Xylanibacter</taxon>
    </lineage>
</organism>
<dbReference type="Proteomes" id="UP000184130">
    <property type="component" value="Unassembled WGS sequence"/>
</dbReference>
<dbReference type="RefSeq" id="WP_073207418.1">
    <property type="nucleotide sequence ID" value="NZ_FRBD01000009.1"/>
</dbReference>
<dbReference type="InterPro" id="IPR038765">
    <property type="entry name" value="Papain-like_cys_pep_sf"/>
</dbReference>
<evidence type="ECO:0000313" key="3">
    <source>
        <dbReference type="EMBL" id="SHK67445.1"/>
    </source>
</evidence>
<dbReference type="PANTHER" id="PTHR12411">
    <property type="entry name" value="CYSTEINE PROTEASE FAMILY C1-RELATED"/>
    <property type="match status" value="1"/>
</dbReference>
<keyword evidence="3" id="KW-0378">Hydrolase</keyword>
<comment type="similarity">
    <text evidence="1">Belongs to the peptidase C1 family.</text>
</comment>
<dbReference type="Gene3D" id="3.90.70.10">
    <property type="entry name" value="Cysteine proteinases"/>
    <property type="match status" value="1"/>
</dbReference>
<dbReference type="AlphaFoldDB" id="A0A1M6UDY0"/>
<proteinExistence type="inferred from homology"/>
<protein>
    <submittedName>
        <fullName evidence="3">Papain family cysteine protease</fullName>
    </submittedName>
</protein>